<reference evidence="1" key="1">
    <citation type="submission" date="2014-09" db="EMBL/GenBank/DDBJ databases">
        <authorList>
            <person name="Magalhaes I.L.F."/>
            <person name="Oliveira U."/>
            <person name="Santos F.R."/>
            <person name="Vidigal T.H.D.A."/>
            <person name="Brescovit A.D."/>
            <person name="Santos A.J."/>
        </authorList>
    </citation>
    <scope>NUCLEOTIDE SEQUENCE</scope>
    <source>
        <tissue evidence="1">Shoot tissue taken approximately 20 cm above the soil surface</tissue>
    </source>
</reference>
<evidence type="ECO:0000313" key="1">
    <source>
        <dbReference type="EMBL" id="JAD72666.1"/>
    </source>
</evidence>
<reference evidence="1" key="2">
    <citation type="journal article" date="2015" name="Data Brief">
        <title>Shoot transcriptome of the giant reed, Arundo donax.</title>
        <authorList>
            <person name="Barrero R.A."/>
            <person name="Guerrero F.D."/>
            <person name="Moolhuijzen P."/>
            <person name="Goolsby J.A."/>
            <person name="Tidwell J."/>
            <person name="Bellgard S.E."/>
            <person name="Bellgard M.I."/>
        </authorList>
    </citation>
    <scope>NUCLEOTIDE SEQUENCE</scope>
    <source>
        <tissue evidence="1">Shoot tissue taken approximately 20 cm above the soil surface</tissue>
    </source>
</reference>
<organism evidence="1">
    <name type="scientific">Arundo donax</name>
    <name type="common">Giant reed</name>
    <name type="synonym">Donax arundinaceus</name>
    <dbReference type="NCBI Taxonomy" id="35708"/>
    <lineage>
        <taxon>Eukaryota</taxon>
        <taxon>Viridiplantae</taxon>
        <taxon>Streptophyta</taxon>
        <taxon>Embryophyta</taxon>
        <taxon>Tracheophyta</taxon>
        <taxon>Spermatophyta</taxon>
        <taxon>Magnoliopsida</taxon>
        <taxon>Liliopsida</taxon>
        <taxon>Poales</taxon>
        <taxon>Poaceae</taxon>
        <taxon>PACMAD clade</taxon>
        <taxon>Arundinoideae</taxon>
        <taxon>Arundineae</taxon>
        <taxon>Arundo</taxon>
    </lineage>
</organism>
<sequence length="62" mass="7342">MGTHLRCCPSKRIRPLVVFLDPHSRYIPFSINKVSYTIFQNSAIFKRESSFFIKYALNYLLL</sequence>
<name>A0A0A9CAT3_ARUDO</name>
<dbReference type="EMBL" id="GBRH01225229">
    <property type="protein sequence ID" value="JAD72666.1"/>
    <property type="molecule type" value="Transcribed_RNA"/>
</dbReference>
<accession>A0A0A9CAT3</accession>
<protein>
    <submittedName>
        <fullName evidence="1">Uncharacterized protein</fullName>
    </submittedName>
</protein>
<proteinExistence type="predicted"/>
<dbReference type="AlphaFoldDB" id="A0A0A9CAT3"/>